<dbReference type="CDD" id="cd00093">
    <property type="entry name" value="HTH_XRE"/>
    <property type="match status" value="1"/>
</dbReference>
<dbReference type="Proteomes" id="UP000766570">
    <property type="component" value="Unassembled WGS sequence"/>
</dbReference>
<evidence type="ECO:0000259" key="1">
    <source>
        <dbReference type="PROSITE" id="PS50943"/>
    </source>
</evidence>
<feature type="domain" description="HTH cro/C1-type" evidence="1">
    <location>
        <begin position="12"/>
        <end position="68"/>
    </location>
</feature>
<dbReference type="Pfam" id="PF01381">
    <property type="entry name" value="HTH_3"/>
    <property type="match status" value="1"/>
</dbReference>
<evidence type="ECO:0000313" key="3">
    <source>
        <dbReference type="Proteomes" id="UP000766570"/>
    </source>
</evidence>
<dbReference type="RefSeq" id="WP_209912187.1">
    <property type="nucleotide sequence ID" value="NZ_BAAAMI010000027.1"/>
</dbReference>
<protein>
    <submittedName>
        <fullName evidence="2">Transcriptional regulator with XRE-family HTH domain</fullName>
    </submittedName>
</protein>
<dbReference type="PROSITE" id="PS50943">
    <property type="entry name" value="HTH_CROC1"/>
    <property type="match status" value="1"/>
</dbReference>
<dbReference type="SUPFAM" id="SSF47413">
    <property type="entry name" value="lambda repressor-like DNA-binding domains"/>
    <property type="match status" value="1"/>
</dbReference>
<organism evidence="2 3">
    <name type="scientific">Paeniglutamicibacter psychrophenolicus</name>
    <dbReference type="NCBI Taxonomy" id="257454"/>
    <lineage>
        <taxon>Bacteria</taxon>
        <taxon>Bacillati</taxon>
        <taxon>Actinomycetota</taxon>
        <taxon>Actinomycetes</taxon>
        <taxon>Micrococcales</taxon>
        <taxon>Micrococcaceae</taxon>
        <taxon>Paeniglutamicibacter</taxon>
    </lineage>
</organism>
<keyword evidence="3" id="KW-1185">Reference proteome</keyword>
<proteinExistence type="predicted"/>
<reference evidence="2 3" key="1">
    <citation type="submission" date="2021-03" db="EMBL/GenBank/DDBJ databases">
        <title>Sequencing the genomes of 1000 actinobacteria strains.</title>
        <authorList>
            <person name="Klenk H.-P."/>
        </authorList>
    </citation>
    <scope>NUCLEOTIDE SEQUENCE [LARGE SCALE GENOMIC DNA]</scope>
    <source>
        <strain evidence="2 3">DSM 15454</strain>
    </source>
</reference>
<gene>
    <name evidence="2" type="ORF">JOF46_004437</name>
</gene>
<comment type="caution">
    <text evidence="2">The sequence shown here is derived from an EMBL/GenBank/DDBJ whole genome shotgun (WGS) entry which is preliminary data.</text>
</comment>
<evidence type="ECO:0000313" key="2">
    <source>
        <dbReference type="EMBL" id="MBP2376448.1"/>
    </source>
</evidence>
<accession>A0ABS4WKE9</accession>
<dbReference type="InterPro" id="IPR001387">
    <property type="entry name" value="Cro/C1-type_HTH"/>
</dbReference>
<dbReference type="InterPro" id="IPR010982">
    <property type="entry name" value="Lambda_DNA-bd_dom_sf"/>
</dbReference>
<dbReference type="Gene3D" id="1.10.260.40">
    <property type="entry name" value="lambda repressor-like DNA-binding domains"/>
    <property type="match status" value="1"/>
</dbReference>
<dbReference type="SMART" id="SM00530">
    <property type="entry name" value="HTH_XRE"/>
    <property type="match status" value="1"/>
</dbReference>
<sequence length="321" mass="35709">MTQNTLGLGRRIADFRKREGLSAQELALDAGMSRSVIANIENGRRDDITVSELLSISRVLRVPPVAILFDVTRPMAPTSSPNENVDDEILRPRTIDIVDWVAGLDGPAQWSESRGLMEEDLAKNGPAVMPPMGLVVEATYGESGWDAIRLLTVGRQLRSATEHHAELTSEFALDVRFGTFGWEPGLDEHLGIMEAVRTIPESAALRQMDAFLEKVKTADPAKHKDAERAVRRLKQAEHEVRNLTGLLKTLGGTASPLADTDEEFSLPSFGYEKVVTLWERTKFNYMRDLVEGDFVASKYRTADQIYRGLKSGKLTKKSEKE</sequence>
<dbReference type="EMBL" id="JAGIOE010000002">
    <property type="protein sequence ID" value="MBP2376448.1"/>
    <property type="molecule type" value="Genomic_DNA"/>
</dbReference>
<name>A0ABS4WKE9_9MICC</name>